<evidence type="ECO:0000256" key="2">
    <source>
        <dbReference type="SAM" id="MobiDB-lite"/>
    </source>
</evidence>
<proteinExistence type="inferred from homology"/>
<protein>
    <submittedName>
        <fullName evidence="4">Type VII secretion protein EssB</fullName>
    </submittedName>
</protein>
<dbReference type="InterPro" id="IPR018778">
    <property type="entry name" value="T7SS_EssB"/>
</dbReference>
<feature type="transmembrane region" description="Helical" evidence="3">
    <location>
        <begin position="223"/>
        <end position="244"/>
    </location>
</feature>
<name>A0A1U7PHZ7_9BACI</name>
<comment type="similarity">
    <text evidence="1">Belongs to the EssB family.</text>
</comment>
<dbReference type="Gene3D" id="1.10.510.10">
    <property type="entry name" value="Transferase(Phosphotransferase) domain 1"/>
    <property type="match status" value="1"/>
</dbReference>
<feature type="region of interest" description="Disordered" evidence="2">
    <location>
        <begin position="381"/>
        <end position="448"/>
    </location>
</feature>
<dbReference type="OrthoDB" id="4975281at2"/>
<keyword evidence="3" id="KW-1133">Transmembrane helix</keyword>
<feature type="compositionally biased region" description="Basic and acidic residues" evidence="2">
    <location>
        <begin position="406"/>
        <end position="429"/>
    </location>
</feature>
<dbReference type="Pfam" id="PF10140">
    <property type="entry name" value="YukC"/>
    <property type="match status" value="1"/>
</dbReference>
<sequence>MAKEDRHSSYMEELLDAVIRHEKDGSSFVFQTERIGLKNEAEIAFIAAIDPAIRKTIELKEDELTVHAAFPERFRRFEDVLLEDEKTKWILAGRLVETAQEAGNGRLHPVICPENIVFSSGLEPHFLHYGLTGTLPPSKSDPERVWLETRAAAAFLVDGKYSFSDYLRHHETLALGTQAGSIMNAESPEALLDYVSRNIRLIDLRAREQLNVPRKKWRITKGLSIGLGILLIPAIIFTLYTFIYEKPKNEAITRAHESYLLKKYSDAVTELSDYKVQALPYVTLYELADSYVINERLTETQKENIRSNITLKTDEDYLKYWIHIGRDEAEEAVDLARSMEDPVLLAYGLAMRQEEIRSDRELSGEEKQDMIGEIDQELGEIKDAMEEVQQAEEEAGQASDQPRGPSAEEKSGKEKTEDGKEDKAGKAEENGGTPAKKAGDEPDDGKAS</sequence>
<organism evidence="4 5">
    <name type="scientific">Edaphobacillus lindanitolerans</name>
    <dbReference type="NCBI Taxonomy" id="550447"/>
    <lineage>
        <taxon>Bacteria</taxon>
        <taxon>Bacillati</taxon>
        <taxon>Bacillota</taxon>
        <taxon>Bacilli</taxon>
        <taxon>Bacillales</taxon>
        <taxon>Bacillaceae</taxon>
        <taxon>Edaphobacillus</taxon>
    </lineage>
</organism>
<keyword evidence="5" id="KW-1185">Reference proteome</keyword>
<dbReference type="Proteomes" id="UP000187550">
    <property type="component" value="Unassembled WGS sequence"/>
</dbReference>
<dbReference type="RefSeq" id="WP_076756899.1">
    <property type="nucleotide sequence ID" value="NZ_FTPL01000001.1"/>
</dbReference>
<evidence type="ECO:0000256" key="1">
    <source>
        <dbReference type="ARBA" id="ARBA00010163"/>
    </source>
</evidence>
<evidence type="ECO:0000256" key="3">
    <source>
        <dbReference type="SAM" id="Phobius"/>
    </source>
</evidence>
<feature type="compositionally biased region" description="Basic and acidic residues" evidence="2">
    <location>
        <begin position="437"/>
        <end position="448"/>
    </location>
</feature>
<dbReference type="InterPro" id="IPR042565">
    <property type="entry name" value="T7SS_EssB_C"/>
</dbReference>
<dbReference type="STRING" id="550447.SAMN05428946_0639"/>
<evidence type="ECO:0000313" key="5">
    <source>
        <dbReference type="Proteomes" id="UP000187550"/>
    </source>
</evidence>
<dbReference type="NCBIfam" id="TIGR03926">
    <property type="entry name" value="T7_EssB"/>
    <property type="match status" value="1"/>
</dbReference>
<dbReference type="AlphaFoldDB" id="A0A1U7PHZ7"/>
<dbReference type="EMBL" id="FTPL01000001">
    <property type="protein sequence ID" value="SIT70700.1"/>
    <property type="molecule type" value="Genomic_DNA"/>
</dbReference>
<dbReference type="Gene3D" id="1.25.40.680">
    <property type="entry name" value="Type VII secretion system EssB, C-terminal-like domain"/>
    <property type="match status" value="1"/>
</dbReference>
<accession>A0A1U7PHZ7</accession>
<reference evidence="5" key="1">
    <citation type="submission" date="2017-01" db="EMBL/GenBank/DDBJ databases">
        <authorList>
            <person name="Varghese N."/>
            <person name="Submissions S."/>
        </authorList>
    </citation>
    <scope>NUCLEOTIDE SEQUENCE [LARGE SCALE GENOMIC DNA]</scope>
    <source>
        <strain evidence="5">MNA4</strain>
    </source>
</reference>
<gene>
    <name evidence="4" type="ORF">SAMN05428946_0639</name>
</gene>
<keyword evidence="3" id="KW-0812">Transmembrane</keyword>
<keyword evidence="3" id="KW-0472">Membrane</keyword>
<evidence type="ECO:0000313" key="4">
    <source>
        <dbReference type="EMBL" id="SIT70700.1"/>
    </source>
</evidence>